<sequence length="361" mass="38975">MNGTPDGLAPVSRFFMIAAAIMIVLAGVKAASMIIVPLLLAIFIAIITQPVVTWFHQRGLPKALAIVAVFILISVFGFFLSMLIVQSVNEFLESFPGYRASMTEQFQWLVTFLAGFNIDINLDVLQSQLDSSRLVSLMVNMLSGVGGMMTNSFLVILLVVFILAEAANMPRKVGMAFDKAEDQLQSLTSLLVAVNKYLALKTVISLITGLTIGVVLWLMGVNHYVLWGVLAFLLNYVPNIGSILAAIPAIGIALIQYNPAMAGAVALLFAAVNIIMGNIVEPRVMGQRLGLSTLVVFLSLIFWGWLLGPVGMLLSVPLTMMVKIVLQENPGTRWLAILLSGDEVVHAETEQVPADKGDSSV</sequence>
<feature type="transmembrane region" description="Helical" evidence="6">
    <location>
        <begin position="34"/>
        <end position="56"/>
    </location>
</feature>
<proteinExistence type="inferred from homology"/>
<gene>
    <name evidence="7" type="ORF">CWE15_07260</name>
</gene>
<keyword evidence="8" id="KW-1185">Reference proteome</keyword>
<name>A0A432X1W0_9GAMM</name>
<evidence type="ECO:0000256" key="4">
    <source>
        <dbReference type="ARBA" id="ARBA00022989"/>
    </source>
</evidence>
<keyword evidence="3 6" id="KW-0812">Transmembrane</keyword>
<dbReference type="RefSeq" id="WP_126757419.1">
    <property type="nucleotide sequence ID" value="NZ_PIPQ01000003.1"/>
</dbReference>
<evidence type="ECO:0000256" key="2">
    <source>
        <dbReference type="ARBA" id="ARBA00009773"/>
    </source>
</evidence>
<dbReference type="Proteomes" id="UP000286976">
    <property type="component" value="Unassembled WGS sequence"/>
</dbReference>
<feature type="transmembrane region" description="Helical" evidence="6">
    <location>
        <begin position="291"/>
        <end position="314"/>
    </location>
</feature>
<comment type="subcellular location">
    <subcellularLocation>
        <location evidence="1">Membrane</location>
        <topology evidence="1">Multi-pass membrane protein</topology>
    </subcellularLocation>
</comment>
<comment type="similarity">
    <text evidence="2">Belongs to the autoinducer-2 exporter (AI-2E) (TC 2.A.86) family.</text>
</comment>
<evidence type="ECO:0000256" key="5">
    <source>
        <dbReference type="ARBA" id="ARBA00023136"/>
    </source>
</evidence>
<dbReference type="InterPro" id="IPR002549">
    <property type="entry name" value="AI-2E-like"/>
</dbReference>
<accession>A0A432X1W0</accession>
<dbReference type="PANTHER" id="PTHR21716">
    <property type="entry name" value="TRANSMEMBRANE PROTEIN"/>
    <property type="match status" value="1"/>
</dbReference>
<evidence type="ECO:0008006" key="9">
    <source>
        <dbReference type="Google" id="ProtNLM"/>
    </source>
</evidence>
<protein>
    <recommendedName>
        <fullName evidence="9">AI-2E family transporter</fullName>
    </recommendedName>
</protein>
<dbReference type="GO" id="GO:0055085">
    <property type="term" value="P:transmembrane transport"/>
    <property type="evidence" value="ECO:0007669"/>
    <property type="project" value="TreeGrafter"/>
</dbReference>
<feature type="transmembrane region" description="Helical" evidence="6">
    <location>
        <begin position="225"/>
        <end position="254"/>
    </location>
</feature>
<dbReference type="AlphaFoldDB" id="A0A432X1W0"/>
<comment type="caution">
    <text evidence="7">The sequence shown here is derived from an EMBL/GenBank/DDBJ whole genome shotgun (WGS) entry which is preliminary data.</text>
</comment>
<evidence type="ECO:0000256" key="3">
    <source>
        <dbReference type="ARBA" id="ARBA00022692"/>
    </source>
</evidence>
<dbReference type="Pfam" id="PF01594">
    <property type="entry name" value="AI-2E_transport"/>
    <property type="match status" value="1"/>
</dbReference>
<feature type="transmembrane region" description="Helical" evidence="6">
    <location>
        <begin position="137"/>
        <end position="164"/>
    </location>
</feature>
<reference evidence="7 8" key="1">
    <citation type="journal article" date="2011" name="Front. Microbiol.">
        <title>Genomic signatures of strain selection and enhancement in Bacillus atrophaeus var. globigii, a historical biowarfare simulant.</title>
        <authorList>
            <person name="Gibbons H.S."/>
            <person name="Broomall S.M."/>
            <person name="McNew L.A."/>
            <person name="Daligault H."/>
            <person name="Chapman C."/>
            <person name="Bruce D."/>
            <person name="Karavis M."/>
            <person name="Krepps M."/>
            <person name="McGregor P.A."/>
            <person name="Hong C."/>
            <person name="Park K.H."/>
            <person name="Akmal A."/>
            <person name="Feldman A."/>
            <person name="Lin J.S."/>
            <person name="Chang W.E."/>
            <person name="Higgs B.W."/>
            <person name="Demirev P."/>
            <person name="Lindquist J."/>
            <person name="Liem A."/>
            <person name="Fochler E."/>
            <person name="Read T.D."/>
            <person name="Tapia R."/>
            <person name="Johnson S."/>
            <person name="Bishop-Lilly K.A."/>
            <person name="Detter C."/>
            <person name="Han C."/>
            <person name="Sozhamannan S."/>
            <person name="Rosenzweig C.N."/>
            <person name="Skowronski E.W."/>
        </authorList>
    </citation>
    <scope>NUCLEOTIDE SEQUENCE [LARGE SCALE GENOMIC DNA]</scope>
    <source>
        <strain evidence="7 8">AIT1</strain>
    </source>
</reference>
<feature type="transmembrane region" description="Helical" evidence="6">
    <location>
        <begin position="197"/>
        <end position="218"/>
    </location>
</feature>
<dbReference type="GO" id="GO:0016020">
    <property type="term" value="C:membrane"/>
    <property type="evidence" value="ECO:0007669"/>
    <property type="project" value="UniProtKB-SubCell"/>
</dbReference>
<dbReference type="PANTHER" id="PTHR21716:SF64">
    <property type="entry name" value="AI-2 TRANSPORT PROTEIN TQSA"/>
    <property type="match status" value="1"/>
</dbReference>
<dbReference type="OrthoDB" id="9799225at2"/>
<keyword evidence="4 6" id="KW-1133">Transmembrane helix</keyword>
<evidence type="ECO:0000256" key="6">
    <source>
        <dbReference type="SAM" id="Phobius"/>
    </source>
</evidence>
<evidence type="ECO:0000256" key="1">
    <source>
        <dbReference type="ARBA" id="ARBA00004141"/>
    </source>
</evidence>
<keyword evidence="5 6" id="KW-0472">Membrane</keyword>
<feature type="transmembrane region" description="Helical" evidence="6">
    <location>
        <begin position="63"/>
        <end position="85"/>
    </location>
</feature>
<evidence type="ECO:0000313" key="7">
    <source>
        <dbReference type="EMBL" id="RUO40543.1"/>
    </source>
</evidence>
<evidence type="ECO:0000313" key="8">
    <source>
        <dbReference type="Proteomes" id="UP000286976"/>
    </source>
</evidence>
<organism evidence="7 8">
    <name type="scientific">Aliidiomarina taiwanensis</name>
    <dbReference type="NCBI Taxonomy" id="946228"/>
    <lineage>
        <taxon>Bacteria</taxon>
        <taxon>Pseudomonadati</taxon>
        <taxon>Pseudomonadota</taxon>
        <taxon>Gammaproteobacteria</taxon>
        <taxon>Alteromonadales</taxon>
        <taxon>Idiomarinaceae</taxon>
        <taxon>Aliidiomarina</taxon>
    </lineage>
</organism>
<feature type="transmembrane region" description="Helical" evidence="6">
    <location>
        <begin position="7"/>
        <end position="28"/>
    </location>
</feature>
<dbReference type="EMBL" id="PIPQ01000003">
    <property type="protein sequence ID" value="RUO40543.1"/>
    <property type="molecule type" value="Genomic_DNA"/>
</dbReference>
<feature type="transmembrane region" description="Helical" evidence="6">
    <location>
        <begin position="260"/>
        <end position="279"/>
    </location>
</feature>